<dbReference type="KEGG" id="msch:N508_000788"/>
<evidence type="ECO:0000313" key="1">
    <source>
        <dbReference type="EMBL" id="USF23721.1"/>
    </source>
</evidence>
<reference evidence="1" key="1">
    <citation type="journal article" date="2014" name="Genome Announc.">
        <title>Draft genome sequences of the altered schaedler flora, a defined bacterial community from gnotobiotic mice.</title>
        <authorList>
            <person name="Wannemuehler M.J."/>
            <person name="Overstreet A.M."/>
            <person name="Ward D.V."/>
            <person name="Phillips G.J."/>
        </authorList>
    </citation>
    <scope>NUCLEOTIDE SEQUENCE</scope>
    <source>
        <strain evidence="1">ASF457</strain>
    </source>
</reference>
<dbReference type="EMBL" id="CP097562">
    <property type="protein sequence ID" value="USF23721.1"/>
    <property type="molecule type" value="Genomic_DNA"/>
</dbReference>
<proteinExistence type="predicted"/>
<keyword evidence="2" id="KW-1185">Reference proteome</keyword>
<name>V2RND7_9BACT</name>
<evidence type="ECO:0000313" key="2">
    <source>
        <dbReference type="Proteomes" id="UP000017429"/>
    </source>
</evidence>
<reference evidence="1" key="2">
    <citation type="submission" date="2022-05" db="EMBL/GenBank/DDBJ databases">
        <authorList>
            <person name="Proctor A.L."/>
            <person name="Phillips G.J."/>
            <person name="Wannemuehler M.J."/>
        </authorList>
    </citation>
    <scope>NUCLEOTIDE SEQUENCE</scope>
    <source>
        <strain evidence="1">ASF457</strain>
    </source>
</reference>
<gene>
    <name evidence="1" type="ORF">N508_000788</name>
</gene>
<reference evidence="1" key="3">
    <citation type="submission" date="2022-06" db="EMBL/GenBank/DDBJ databases">
        <title>Resources to Facilitate Use of the Altered Schaedler Flora (ASF) Mouse Model to Study Microbiome Function.</title>
        <authorList>
            <person name="Proctor A."/>
            <person name="Parvinroo S."/>
            <person name="Richie T."/>
            <person name="Jia X."/>
            <person name="Lee S.T.M."/>
            <person name="Karp P.D."/>
            <person name="Paley S."/>
            <person name="Kostic A.D."/>
            <person name="Pierre J.F."/>
            <person name="Wannemuehler M.J."/>
            <person name="Phillips G.J."/>
        </authorList>
    </citation>
    <scope>NUCLEOTIDE SEQUENCE</scope>
    <source>
        <strain evidence="1">ASF457</strain>
    </source>
</reference>
<dbReference type="AlphaFoldDB" id="V2RND7"/>
<protein>
    <submittedName>
        <fullName evidence="1">Uncharacterized protein</fullName>
    </submittedName>
</protein>
<sequence>MTYSVKTVWTYSVTGKRNLFSGLVQESCISPFYICADILNKVLYYKYVLLIKHKLCYIKPLN</sequence>
<organism evidence="1 2">
    <name type="scientific">Mucispirillum schaedleri ASF457</name>
    <dbReference type="NCBI Taxonomy" id="1379858"/>
    <lineage>
        <taxon>Bacteria</taxon>
        <taxon>Pseudomonadati</taxon>
        <taxon>Deferribacterota</taxon>
        <taxon>Deferribacteres</taxon>
        <taxon>Deferribacterales</taxon>
        <taxon>Mucispirillaceae</taxon>
        <taxon>Mucispirillum</taxon>
    </lineage>
</organism>
<accession>V2RND7</accession>
<dbReference type="Proteomes" id="UP000017429">
    <property type="component" value="Chromosome"/>
</dbReference>